<evidence type="ECO:0000256" key="3">
    <source>
        <dbReference type="SAM" id="SignalP"/>
    </source>
</evidence>
<dbReference type="AlphaFoldDB" id="A0A1E3IBG4"/>
<dbReference type="OrthoDB" id="2576419at2759"/>
<evidence type="ECO:0000256" key="1">
    <source>
        <dbReference type="SAM" id="MobiDB-lite"/>
    </source>
</evidence>
<dbReference type="EMBL" id="CP143786">
    <property type="protein sequence ID" value="WVN87665.1"/>
    <property type="molecule type" value="Genomic_DNA"/>
</dbReference>
<dbReference type="VEuPathDB" id="FungiDB:L203_04653"/>
<keyword evidence="2" id="KW-1133">Transmembrane helix</keyword>
<feature type="transmembrane region" description="Helical" evidence="2">
    <location>
        <begin position="198"/>
        <end position="219"/>
    </location>
</feature>
<reference evidence="4" key="1">
    <citation type="submission" date="2016-06" db="EMBL/GenBank/DDBJ databases">
        <authorList>
            <person name="Cuomo C."/>
            <person name="Litvintseva A."/>
            <person name="Heitman J."/>
            <person name="Chen Y."/>
            <person name="Sun S."/>
            <person name="Springer D."/>
            <person name="Dromer F."/>
            <person name="Young S."/>
            <person name="Zeng Q."/>
            <person name="Chapman S."/>
            <person name="Gujja S."/>
            <person name="Saif S."/>
            <person name="Birren B."/>
        </authorList>
    </citation>
    <scope>NUCLEOTIDE SEQUENCE</scope>
    <source>
        <strain evidence="4">CBS 7841</strain>
    </source>
</reference>
<feature type="region of interest" description="Disordered" evidence="1">
    <location>
        <begin position="126"/>
        <end position="192"/>
    </location>
</feature>
<proteinExistence type="predicted"/>
<dbReference type="GeneID" id="91087062"/>
<feature type="chain" id="PRO_5044292329" evidence="3">
    <location>
        <begin position="25"/>
        <end position="220"/>
    </location>
</feature>
<evidence type="ECO:0000256" key="2">
    <source>
        <dbReference type="SAM" id="Phobius"/>
    </source>
</evidence>
<feature type="compositionally biased region" description="Low complexity" evidence="1">
    <location>
        <begin position="144"/>
        <end position="186"/>
    </location>
</feature>
<dbReference type="RefSeq" id="XP_066068365.1">
    <property type="nucleotide sequence ID" value="XM_066212268.1"/>
</dbReference>
<keyword evidence="3" id="KW-0732">Signal</keyword>
<organism evidence="4 5">
    <name type="scientific">Cryptococcus depauperatus CBS 7841</name>
    <dbReference type="NCBI Taxonomy" id="1295531"/>
    <lineage>
        <taxon>Eukaryota</taxon>
        <taxon>Fungi</taxon>
        <taxon>Dikarya</taxon>
        <taxon>Basidiomycota</taxon>
        <taxon>Agaricomycotina</taxon>
        <taxon>Tremellomycetes</taxon>
        <taxon>Tremellales</taxon>
        <taxon>Cryptococcaceae</taxon>
        <taxon>Cryptococcus</taxon>
    </lineage>
</organism>
<name>A0A1E3IBG4_9TREE</name>
<evidence type="ECO:0000313" key="5">
    <source>
        <dbReference type="Proteomes" id="UP000094043"/>
    </source>
</evidence>
<accession>A0A1E3IBG4</accession>
<keyword evidence="5" id="KW-1185">Reference proteome</keyword>
<feature type="signal peptide" evidence="3">
    <location>
        <begin position="1"/>
        <end position="24"/>
    </location>
</feature>
<keyword evidence="2" id="KW-0812">Transmembrane</keyword>
<dbReference type="KEGG" id="cdep:91087062"/>
<evidence type="ECO:0000313" key="4">
    <source>
        <dbReference type="EMBL" id="WVN87665.1"/>
    </source>
</evidence>
<reference evidence="4" key="2">
    <citation type="journal article" date="2022" name="Elife">
        <title>Obligate sexual reproduction of a homothallic fungus closely related to the Cryptococcus pathogenic species complex.</title>
        <authorList>
            <person name="Passer A.R."/>
            <person name="Clancey S.A."/>
            <person name="Shea T."/>
            <person name="David-Palma M."/>
            <person name="Averette A.F."/>
            <person name="Boekhout T."/>
            <person name="Porcel B.M."/>
            <person name="Nowrousian M."/>
            <person name="Cuomo C.A."/>
            <person name="Sun S."/>
            <person name="Heitman J."/>
            <person name="Coelho M.A."/>
        </authorList>
    </citation>
    <scope>NUCLEOTIDE SEQUENCE</scope>
    <source>
        <strain evidence="4">CBS 7841</strain>
    </source>
</reference>
<keyword evidence="2" id="KW-0472">Membrane</keyword>
<dbReference type="Proteomes" id="UP000094043">
    <property type="component" value="Chromosome 3"/>
</dbReference>
<sequence>MTYIKQIMSLGLIPLLALLGSVVADNGQGGNPPEWPDWVTNDYDCVIGCLSTFNDTITTIPQKELEQAAFGCASSKCQGDASGNFYQTLYYIQLFYATGSIYEWNDSAPDGYKHATFTNSGGANAAAPVSSNSDASATSHDSKGSGSTDGGAAATPSSKGSAASGAASSSKHNGTNSSTAANSTASPKGSSAGRSISFVPISGLLSAAVVMVLGGLWVVL</sequence>
<protein>
    <submittedName>
        <fullName evidence="4">Uncharacterized protein</fullName>
    </submittedName>
</protein>
<reference evidence="4" key="3">
    <citation type="submission" date="2024-01" db="EMBL/GenBank/DDBJ databases">
        <authorList>
            <person name="Coelho M.A."/>
            <person name="David-Palma M."/>
            <person name="Shea T."/>
            <person name="Sun S."/>
            <person name="Cuomo C.A."/>
            <person name="Heitman J."/>
        </authorList>
    </citation>
    <scope>NUCLEOTIDE SEQUENCE</scope>
    <source>
        <strain evidence="4">CBS 7841</strain>
    </source>
</reference>
<gene>
    <name evidence="4" type="ORF">L203_102851</name>
</gene>